<protein>
    <submittedName>
        <fullName evidence="1">Uncharacterized protein</fullName>
    </submittedName>
</protein>
<dbReference type="Proteomes" id="UP000652153">
    <property type="component" value="Unassembled WGS sequence"/>
</dbReference>
<organism evidence="1 2">
    <name type="scientific">Paenibacillus silvae</name>
    <dbReference type="NCBI Taxonomy" id="1325358"/>
    <lineage>
        <taxon>Bacteria</taxon>
        <taxon>Bacillati</taxon>
        <taxon>Bacillota</taxon>
        <taxon>Bacilli</taxon>
        <taxon>Bacillales</taxon>
        <taxon>Paenibacillaceae</taxon>
        <taxon>Paenibacillus</taxon>
    </lineage>
</organism>
<evidence type="ECO:0000313" key="2">
    <source>
        <dbReference type="Proteomes" id="UP000652153"/>
    </source>
</evidence>
<name>A0ABQ1ZIK7_9BACL</name>
<comment type="caution">
    <text evidence="1">The sequence shown here is derived from an EMBL/GenBank/DDBJ whole genome shotgun (WGS) entry which is preliminary data.</text>
</comment>
<sequence>MKIIFLLMNKIYHDFIVGSTFFLYDENMFCIRELGLSINPVLYFCRGGREEVDETYRTYS</sequence>
<proteinExistence type="predicted"/>
<keyword evidence="2" id="KW-1185">Reference proteome</keyword>
<reference evidence="2" key="1">
    <citation type="journal article" date="2019" name="Int. J. Syst. Evol. Microbiol.">
        <title>The Global Catalogue of Microorganisms (GCM) 10K type strain sequencing project: providing services to taxonomists for standard genome sequencing and annotation.</title>
        <authorList>
            <consortium name="The Broad Institute Genomics Platform"/>
            <consortium name="The Broad Institute Genome Sequencing Center for Infectious Disease"/>
            <person name="Wu L."/>
            <person name="Ma J."/>
        </authorList>
    </citation>
    <scope>NUCLEOTIDE SEQUENCE [LARGE SCALE GENOMIC DNA]</scope>
    <source>
        <strain evidence="2">CGMCC 1.12770</strain>
    </source>
</reference>
<evidence type="ECO:0000313" key="1">
    <source>
        <dbReference type="EMBL" id="GGH66777.1"/>
    </source>
</evidence>
<dbReference type="EMBL" id="BMFU01000009">
    <property type="protein sequence ID" value="GGH66777.1"/>
    <property type="molecule type" value="Genomic_DNA"/>
</dbReference>
<gene>
    <name evidence="1" type="ORF">GCM10008014_47550</name>
</gene>
<accession>A0ABQ1ZIK7</accession>